<comment type="caution">
    <text evidence="3">The sequence shown here is derived from an EMBL/GenBank/DDBJ whole genome shotgun (WGS) entry which is preliminary data.</text>
</comment>
<evidence type="ECO:0000313" key="4">
    <source>
        <dbReference type="Proteomes" id="UP000653099"/>
    </source>
</evidence>
<organism evidence="3 4">
    <name type="scientific">Halobellus salinus</name>
    <dbReference type="NCBI Taxonomy" id="931585"/>
    <lineage>
        <taxon>Archaea</taxon>
        <taxon>Methanobacteriati</taxon>
        <taxon>Methanobacteriota</taxon>
        <taxon>Stenosarchaea group</taxon>
        <taxon>Halobacteria</taxon>
        <taxon>Halobacteriales</taxon>
        <taxon>Haloferacaceae</taxon>
        <taxon>Halobellus</taxon>
    </lineage>
</organism>
<dbReference type="Proteomes" id="UP000653099">
    <property type="component" value="Unassembled WGS sequence"/>
</dbReference>
<dbReference type="AlphaFoldDB" id="A0A830ETK0"/>
<protein>
    <recommendedName>
        <fullName evidence="2">DUF7573 domain-containing protein</fullName>
    </recommendedName>
</protein>
<feature type="compositionally biased region" description="Low complexity" evidence="1">
    <location>
        <begin position="74"/>
        <end position="87"/>
    </location>
</feature>
<feature type="compositionally biased region" description="Acidic residues" evidence="1">
    <location>
        <begin position="22"/>
        <end position="61"/>
    </location>
</feature>
<evidence type="ECO:0000256" key="1">
    <source>
        <dbReference type="SAM" id="MobiDB-lite"/>
    </source>
</evidence>
<reference evidence="3" key="2">
    <citation type="submission" date="2020-09" db="EMBL/GenBank/DDBJ databases">
        <authorList>
            <person name="Sun Q."/>
            <person name="Ohkuma M."/>
        </authorList>
    </citation>
    <scope>NUCLEOTIDE SEQUENCE</scope>
    <source>
        <strain evidence="3">JCM 14359</strain>
    </source>
</reference>
<dbReference type="InterPro" id="IPR055995">
    <property type="entry name" value="DUF7573"/>
</dbReference>
<accession>A0A830ETK0</accession>
<sequence>MDRDRSLDEFVGGQSHGSADSVADDDDGSADSVADDDDGSADSVADDDDGSADSVADDDGDSADRAPDTGGPGAAAAGGADSTDPAAVTYRWDPDGVRCAECGSAADQLWSGASGQVCAACKEW</sequence>
<dbReference type="Pfam" id="PF24458">
    <property type="entry name" value="DUF7573"/>
    <property type="match status" value="1"/>
</dbReference>
<proteinExistence type="predicted"/>
<feature type="domain" description="DUF7573" evidence="2">
    <location>
        <begin position="86"/>
        <end position="124"/>
    </location>
</feature>
<dbReference type="RefSeq" id="WP_188787065.1">
    <property type="nucleotide sequence ID" value="NZ_BMOC01000010.1"/>
</dbReference>
<feature type="region of interest" description="Disordered" evidence="1">
    <location>
        <begin position="1"/>
        <end position="89"/>
    </location>
</feature>
<name>A0A830ETK0_9EURY</name>
<gene>
    <name evidence="3" type="ORF">GCM10008995_17910</name>
</gene>
<evidence type="ECO:0000259" key="2">
    <source>
        <dbReference type="Pfam" id="PF24458"/>
    </source>
</evidence>
<reference evidence="3" key="1">
    <citation type="journal article" date="2014" name="Int. J. Syst. Evol. Microbiol.">
        <title>Complete genome sequence of Corynebacterium casei LMG S-19264T (=DSM 44701T), isolated from a smear-ripened cheese.</title>
        <authorList>
            <consortium name="US DOE Joint Genome Institute (JGI-PGF)"/>
            <person name="Walter F."/>
            <person name="Albersmeier A."/>
            <person name="Kalinowski J."/>
            <person name="Ruckert C."/>
        </authorList>
    </citation>
    <scope>NUCLEOTIDE SEQUENCE</scope>
    <source>
        <strain evidence="3">JCM 14359</strain>
    </source>
</reference>
<dbReference type="OrthoDB" id="157634at2157"/>
<dbReference type="EMBL" id="BMOC01000010">
    <property type="protein sequence ID" value="GGJ08489.1"/>
    <property type="molecule type" value="Genomic_DNA"/>
</dbReference>
<keyword evidence="4" id="KW-1185">Reference proteome</keyword>
<evidence type="ECO:0000313" key="3">
    <source>
        <dbReference type="EMBL" id="GGJ08489.1"/>
    </source>
</evidence>